<dbReference type="PIRSF" id="PIRSF032131">
    <property type="entry name" value="UCP032131"/>
    <property type="match status" value="1"/>
</dbReference>
<reference evidence="3" key="1">
    <citation type="journal article" date="2019" name="Int. J. Syst. Evol. Microbiol.">
        <title>The Global Catalogue of Microorganisms (GCM) 10K type strain sequencing project: providing services to taxonomists for standard genome sequencing and annotation.</title>
        <authorList>
            <consortium name="The Broad Institute Genomics Platform"/>
            <consortium name="The Broad Institute Genome Sequencing Center for Infectious Disease"/>
            <person name="Wu L."/>
            <person name="Ma J."/>
        </authorList>
    </citation>
    <scope>NUCLEOTIDE SEQUENCE [LARGE SCALE GENOMIC DNA]</scope>
    <source>
        <strain evidence="3">KCTC 42984</strain>
    </source>
</reference>
<dbReference type="Proteomes" id="UP001595604">
    <property type="component" value="Unassembled WGS sequence"/>
</dbReference>
<feature type="region of interest" description="Disordered" evidence="1">
    <location>
        <begin position="55"/>
        <end position="89"/>
    </location>
</feature>
<evidence type="ECO:0000313" key="3">
    <source>
        <dbReference type="Proteomes" id="UP001595604"/>
    </source>
</evidence>
<accession>A0ABV7ITY0</accession>
<dbReference type="EMBL" id="JBHRTQ010000007">
    <property type="protein sequence ID" value="MFC3174291.1"/>
    <property type="molecule type" value="Genomic_DNA"/>
</dbReference>
<organism evidence="2 3">
    <name type="scientific">Novosphingobium bradum</name>
    <dbReference type="NCBI Taxonomy" id="1737444"/>
    <lineage>
        <taxon>Bacteria</taxon>
        <taxon>Pseudomonadati</taxon>
        <taxon>Pseudomonadota</taxon>
        <taxon>Alphaproteobacteria</taxon>
        <taxon>Sphingomonadales</taxon>
        <taxon>Sphingomonadaceae</taxon>
        <taxon>Novosphingobium</taxon>
    </lineage>
</organism>
<name>A0ABV7ITY0_9SPHN</name>
<protein>
    <submittedName>
        <fullName evidence="2">DUF1178 family protein</fullName>
    </submittedName>
</protein>
<dbReference type="RefSeq" id="WP_379509656.1">
    <property type="nucleotide sequence ID" value="NZ_JBHRTQ010000007.1"/>
</dbReference>
<keyword evidence="3" id="KW-1185">Reference proteome</keyword>
<dbReference type="Pfam" id="PF06676">
    <property type="entry name" value="DUF1178"/>
    <property type="match status" value="1"/>
</dbReference>
<dbReference type="InterPro" id="IPR009562">
    <property type="entry name" value="DUF1178"/>
</dbReference>
<proteinExistence type="predicted"/>
<gene>
    <name evidence="2" type="ORF">ACFOD9_08505</name>
</gene>
<evidence type="ECO:0000313" key="2">
    <source>
        <dbReference type="EMBL" id="MFC3174291.1"/>
    </source>
</evidence>
<evidence type="ECO:0000256" key="1">
    <source>
        <dbReference type="SAM" id="MobiDB-lite"/>
    </source>
</evidence>
<sequence>MIVYDLECRAGGHRFEGWFGSSTDFEQQRERGLLSCPVCGAADVAKAVMAPAVPRKGNQMPVQARESRGEGGSSAPPQPKTPVATGAPSLPPQAAALLRAYAAAQAEALKASKWVGDDFPEQARAMHYGEEDQAPIHGQATADEARELIEEGIAVAPVLFPVVPPDKAN</sequence>
<comment type="caution">
    <text evidence="2">The sequence shown here is derived from an EMBL/GenBank/DDBJ whole genome shotgun (WGS) entry which is preliminary data.</text>
</comment>